<dbReference type="Proteomes" id="UP000015500">
    <property type="component" value="Chromosome"/>
</dbReference>
<keyword evidence="2" id="KW-1185">Reference proteome</keyword>
<dbReference type="KEGG" id="gjf:M493_03207"/>
<accession>V5LYE9</accession>
<dbReference type="GO" id="GO:0015421">
    <property type="term" value="F:ABC-type oligopeptide transporter activity"/>
    <property type="evidence" value="ECO:0007669"/>
    <property type="project" value="TreeGrafter"/>
</dbReference>
<dbReference type="InterPro" id="IPR039421">
    <property type="entry name" value="Type_1_exporter"/>
</dbReference>
<dbReference type="PANTHER" id="PTHR43394">
    <property type="entry name" value="ATP-DEPENDENT PERMEASE MDL1, MITOCHONDRIAL"/>
    <property type="match status" value="1"/>
</dbReference>
<organism evidence="1 2">
    <name type="scientific">Geobacillus genomosp. 3</name>
    <dbReference type="NCBI Taxonomy" id="1921421"/>
    <lineage>
        <taxon>Bacteria</taxon>
        <taxon>Bacillati</taxon>
        <taxon>Bacillota</taxon>
        <taxon>Bacilli</taxon>
        <taxon>Bacillales</taxon>
        <taxon>Anoxybacillaceae</taxon>
        <taxon>Geobacillus</taxon>
    </lineage>
</organism>
<reference evidence="1 2" key="1">
    <citation type="journal article" date="2014" name="Genome Announc.">
        <title>Complete Genome Sequence of the Thermophilic Polychlorinated Biphenyl Degrader Geobacillus sp. Strain JF8 (NBRC 109937).</title>
        <authorList>
            <person name="Shintani M."/>
            <person name="Ohtsubo Y."/>
            <person name="Fukuda K."/>
            <person name="Hosoyama A."/>
            <person name="Ohji S."/>
            <person name="Yamazoe A."/>
            <person name="Fujita N."/>
            <person name="Nagata Y."/>
            <person name="Tsuda M."/>
            <person name="Hatta T."/>
            <person name="Kimbara K."/>
        </authorList>
    </citation>
    <scope>NUCLEOTIDE SEQUENCE [LARGE SCALE GENOMIC DNA]</scope>
    <source>
        <strain evidence="1 2">JF8</strain>
    </source>
</reference>
<dbReference type="STRING" id="1921421.M493_03207"/>
<name>V5LYE9_GEOG3</name>
<dbReference type="EMBL" id="CP006254">
    <property type="protein sequence ID" value="AHA58119.1"/>
    <property type="molecule type" value="Genomic_DNA"/>
</dbReference>
<gene>
    <name evidence="1" type="ORF">M493_03207</name>
</gene>
<proteinExistence type="predicted"/>
<dbReference type="PANTHER" id="PTHR43394:SF1">
    <property type="entry name" value="ATP-BINDING CASSETTE SUB-FAMILY B MEMBER 10, MITOCHONDRIAL"/>
    <property type="match status" value="1"/>
</dbReference>
<dbReference type="InterPro" id="IPR027417">
    <property type="entry name" value="P-loop_NTPase"/>
</dbReference>
<evidence type="ECO:0000313" key="2">
    <source>
        <dbReference type="Proteomes" id="UP000015500"/>
    </source>
</evidence>
<dbReference type="GO" id="GO:0090374">
    <property type="term" value="P:oligopeptide export from mitochondrion"/>
    <property type="evidence" value="ECO:0007669"/>
    <property type="project" value="TreeGrafter"/>
</dbReference>
<dbReference type="SUPFAM" id="SSF52540">
    <property type="entry name" value="P-loop containing nucleoside triphosphate hydrolases"/>
    <property type="match status" value="1"/>
</dbReference>
<evidence type="ECO:0000313" key="1">
    <source>
        <dbReference type="EMBL" id="AHA58119.1"/>
    </source>
</evidence>
<sequence length="83" mass="8928">MAAFFTQKGKERTLLADPKILILDEAAASIDTEMELVIQRTLETLLSGRTTAIIARRLSTICDAIILSSSTTAASSSKGRTRS</sequence>
<dbReference type="Gene3D" id="3.40.50.300">
    <property type="entry name" value="P-loop containing nucleotide triphosphate hydrolases"/>
    <property type="match status" value="1"/>
</dbReference>
<protein>
    <submittedName>
        <fullName evidence="1">Uncharacterized protein</fullName>
    </submittedName>
</protein>
<dbReference type="HOGENOM" id="CLU_2537755_0_0_9"/>
<dbReference type="AlphaFoldDB" id="V5LYE9"/>